<proteinExistence type="inferred from homology"/>
<evidence type="ECO:0000256" key="2">
    <source>
        <dbReference type="ARBA" id="ARBA00008193"/>
    </source>
</evidence>
<dbReference type="GO" id="GO:0005886">
    <property type="term" value="C:plasma membrane"/>
    <property type="evidence" value="ECO:0007669"/>
    <property type="project" value="UniProtKB-SubCell"/>
</dbReference>
<feature type="transmembrane region" description="Helical" evidence="7">
    <location>
        <begin position="37"/>
        <end position="59"/>
    </location>
</feature>
<comment type="similarity">
    <text evidence="2">Belongs to the UPF0126 family.</text>
</comment>
<dbReference type="EMBL" id="JOJP01000001">
    <property type="protein sequence ID" value="KEI70804.1"/>
    <property type="molecule type" value="Genomic_DNA"/>
</dbReference>
<feature type="domain" description="Glycine transporter" evidence="8">
    <location>
        <begin position="98"/>
        <end position="170"/>
    </location>
</feature>
<evidence type="ECO:0000256" key="4">
    <source>
        <dbReference type="ARBA" id="ARBA00022692"/>
    </source>
</evidence>
<dbReference type="PANTHER" id="PTHR30506:SF3">
    <property type="entry name" value="UPF0126 INNER MEMBRANE PROTEIN YADS-RELATED"/>
    <property type="match status" value="1"/>
</dbReference>
<evidence type="ECO:0000313" key="9">
    <source>
        <dbReference type="EMBL" id="KEI70804.1"/>
    </source>
</evidence>
<keyword evidence="3" id="KW-1003">Cell membrane</keyword>
<comment type="subcellular location">
    <subcellularLocation>
        <location evidence="1">Cell membrane</location>
        <topology evidence="1">Multi-pass membrane protein</topology>
    </subcellularLocation>
</comment>
<organism evidence="9 10">
    <name type="scientific">Endozoicomonas elysicola</name>
    <dbReference type="NCBI Taxonomy" id="305900"/>
    <lineage>
        <taxon>Bacteria</taxon>
        <taxon>Pseudomonadati</taxon>
        <taxon>Pseudomonadota</taxon>
        <taxon>Gammaproteobacteria</taxon>
        <taxon>Oceanospirillales</taxon>
        <taxon>Endozoicomonadaceae</taxon>
        <taxon>Endozoicomonas</taxon>
    </lineage>
</organism>
<evidence type="ECO:0000256" key="3">
    <source>
        <dbReference type="ARBA" id="ARBA00022475"/>
    </source>
</evidence>
<sequence length="219" mass="23972">MKLIRVSDVLETLYILAITVEAMAGAIVAGRKKMDPFGILIIACCTAFAGGTVRDLVLNNHPMVWVGKPEYLMITCSAALLVLFIRPWIRYMTELFLVLDAVGLITFSIIGAQKTLELGHGYIIAATMAVFTGAFGGVVRDILCNQVPLVFRKELYGSIAFLSAWLYFGLIMTPLSANSVILITLISGFTLRILAIYKGLELPKFNFDDSSTPEDKPGQ</sequence>
<dbReference type="Pfam" id="PF03458">
    <property type="entry name" value="Gly_transporter"/>
    <property type="match status" value="2"/>
</dbReference>
<feature type="domain" description="Glycine transporter" evidence="8">
    <location>
        <begin position="13"/>
        <end position="86"/>
    </location>
</feature>
<dbReference type="Proteomes" id="UP000027997">
    <property type="component" value="Unassembled WGS sequence"/>
</dbReference>
<feature type="transmembrane region" description="Helical" evidence="7">
    <location>
        <begin position="96"/>
        <end position="116"/>
    </location>
</feature>
<dbReference type="RefSeq" id="WP_033402521.1">
    <property type="nucleotide sequence ID" value="NZ_JOJP01000001.1"/>
</dbReference>
<comment type="caution">
    <text evidence="9">The sequence shown here is derived from an EMBL/GenBank/DDBJ whole genome shotgun (WGS) entry which is preliminary data.</text>
</comment>
<reference evidence="9 10" key="1">
    <citation type="submission" date="2014-06" db="EMBL/GenBank/DDBJ databases">
        <title>Whole Genome Sequences of Three Symbiotic Endozoicomonas Bacteria.</title>
        <authorList>
            <person name="Neave M.J."/>
            <person name="Apprill A."/>
            <person name="Voolstra C.R."/>
        </authorList>
    </citation>
    <scope>NUCLEOTIDE SEQUENCE [LARGE SCALE GENOMIC DNA]</scope>
    <source>
        <strain evidence="9 10">DSM 22380</strain>
    </source>
</reference>
<keyword evidence="5 7" id="KW-1133">Transmembrane helix</keyword>
<evidence type="ECO:0000256" key="1">
    <source>
        <dbReference type="ARBA" id="ARBA00004651"/>
    </source>
</evidence>
<evidence type="ECO:0000313" key="10">
    <source>
        <dbReference type="Proteomes" id="UP000027997"/>
    </source>
</evidence>
<name>A0A081K9H8_9GAMM</name>
<evidence type="ECO:0000256" key="6">
    <source>
        <dbReference type="ARBA" id="ARBA00023136"/>
    </source>
</evidence>
<dbReference type="eggNOG" id="COG2860">
    <property type="taxonomic scope" value="Bacteria"/>
</dbReference>
<gene>
    <name evidence="9" type="ORF">GV64_08630</name>
</gene>
<feature type="transmembrane region" description="Helical" evidence="7">
    <location>
        <begin position="71"/>
        <end position="89"/>
    </location>
</feature>
<accession>A0A081K9H8</accession>
<evidence type="ECO:0000256" key="5">
    <source>
        <dbReference type="ARBA" id="ARBA00022989"/>
    </source>
</evidence>
<evidence type="ECO:0000259" key="8">
    <source>
        <dbReference type="Pfam" id="PF03458"/>
    </source>
</evidence>
<keyword evidence="4 7" id="KW-0812">Transmembrane</keyword>
<keyword evidence="10" id="KW-1185">Reference proteome</keyword>
<feature type="transmembrane region" description="Helical" evidence="7">
    <location>
        <begin position="122"/>
        <end position="143"/>
    </location>
</feature>
<dbReference type="PANTHER" id="PTHR30506">
    <property type="entry name" value="INNER MEMBRANE PROTEIN"/>
    <property type="match status" value="1"/>
</dbReference>
<protein>
    <submittedName>
        <fullName evidence="9">Membrane protein</fullName>
    </submittedName>
</protein>
<evidence type="ECO:0000256" key="7">
    <source>
        <dbReference type="SAM" id="Phobius"/>
    </source>
</evidence>
<dbReference type="AlphaFoldDB" id="A0A081K9H8"/>
<keyword evidence="6 7" id="KW-0472">Membrane</keyword>
<dbReference type="InterPro" id="IPR005115">
    <property type="entry name" value="Gly_transporter"/>
</dbReference>
<feature type="transmembrane region" description="Helical" evidence="7">
    <location>
        <begin position="12"/>
        <end position="30"/>
    </location>
</feature>